<dbReference type="InterPro" id="IPR002293">
    <property type="entry name" value="AA/rel_permease1"/>
</dbReference>
<dbReference type="Proteomes" id="UP000184356">
    <property type="component" value="Unassembled WGS sequence"/>
</dbReference>
<dbReference type="AlphaFoldDB" id="A0A1L9TT30"/>
<evidence type="ECO:0000256" key="5">
    <source>
        <dbReference type="ARBA" id="ARBA00023136"/>
    </source>
</evidence>
<feature type="transmembrane region" description="Helical" evidence="6">
    <location>
        <begin position="192"/>
        <end position="219"/>
    </location>
</feature>
<gene>
    <name evidence="7" type="ORF">ASPSYDRAFT_143203</name>
</gene>
<reference evidence="8" key="1">
    <citation type="journal article" date="2017" name="Genome Biol.">
        <title>Comparative genomics reveals high biological diversity and specific adaptations in the industrially and medically important fungal genus Aspergillus.</title>
        <authorList>
            <person name="de Vries R.P."/>
            <person name="Riley R."/>
            <person name="Wiebenga A."/>
            <person name="Aguilar-Osorio G."/>
            <person name="Amillis S."/>
            <person name="Uchima C.A."/>
            <person name="Anderluh G."/>
            <person name="Asadollahi M."/>
            <person name="Askin M."/>
            <person name="Barry K."/>
            <person name="Battaglia E."/>
            <person name="Bayram O."/>
            <person name="Benocci T."/>
            <person name="Braus-Stromeyer S.A."/>
            <person name="Caldana C."/>
            <person name="Canovas D."/>
            <person name="Cerqueira G.C."/>
            <person name="Chen F."/>
            <person name="Chen W."/>
            <person name="Choi C."/>
            <person name="Clum A."/>
            <person name="Dos Santos R.A."/>
            <person name="Damasio A.R."/>
            <person name="Diallinas G."/>
            <person name="Emri T."/>
            <person name="Fekete E."/>
            <person name="Flipphi M."/>
            <person name="Freyberg S."/>
            <person name="Gallo A."/>
            <person name="Gournas C."/>
            <person name="Habgood R."/>
            <person name="Hainaut M."/>
            <person name="Harispe M.L."/>
            <person name="Henrissat B."/>
            <person name="Hilden K.S."/>
            <person name="Hope R."/>
            <person name="Hossain A."/>
            <person name="Karabika E."/>
            <person name="Karaffa L."/>
            <person name="Karanyi Z."/>
            <person name="Krasevec N."/>
            <person name="Kuo A."/>
            <person name="Kusch H."/>
            <person name="LaButti K."/>
            <person name="Lagendijk E.L."/>
            <person name="Lapidus A."/>
            <person name="Levasseur A."/>
            <person name="Lindquist E."/>
            <person name="Lipzen A."/>
            <person name="Logrieco A.F."/>
            <person name="MacCabe A."/>
            <person name="Maekelae M.R."/>
            <person name="Malavazi I."/>
            <person name="Melin P."/>
            <person name="Meyer V."/>
            <person name="Mielnichuk N."/>
            <person name="Miskei M."/>
            <person name="Molnar A.P."/>
            <person name="Mule G."/>
            <person name="Ngan C.Y."/>
            <person name="Orejas M."/>
            <person name="Orosz E."/>
            <person name="Ouedraogo J.P."/>
            <person name="Overkamp K.M."/>
            <person name="Park H.-S."/>
            <person name="Perrone G."/>
            <person name="Piumi F."/>
            <person name="Punt P.J."/>
            <person name="Ram A.F."/>
            <person name="Ramon A."/>
            <person name="Rauscher S."/>
            <person name="Record E."/>
            <person name="Riano-Pachon D.M."/>
            <person name="Robert V."/>
            <person name="Roehrig J."/>
            <person name="Ruller R."/>
            <person name="Salamov A."/>
            <person name="Salih N.S."/>
            <person name="Samson R.A."/>
            <person name="Sandor E."/>
            <person name="Sanguinetti M."/>
            <person name="Schuetze T."/>
            <person name="Sepcic K."/>
            <person name="Shelest E."/>
            <person name="Sherlock G."/>
            <person name="Sophianopoulou V."/>
            <person name="Squina F.M."/>
            <person name="Sun H."/>
            <person name="Susca A."/>
            <person name="Todd R.B."/>
            <person name="Tsang A."/>
            <person name="Unkles S.E."/>
            <person name="van de Wiele N."/>
            <person name="van Rossen-Uffink D."/>
            <person name="Oliveira J.V."/>
            <person name="Vesth T.C."/>
            <person name="Visser J."/>
            <person name="Yu J.-H."/>
            <person name="Zhou M."/>
            <person name="Andersen M.R."/>
            <person name="Archer D.B."/>
            <person name="Baker S.E."/>
            <person name="Benoit I."/>
            <person name="Brakhage A.A."/>
            <person name="Braus G.H."/>
            <person name="Fischer R."/>
            <person name="Frisvad J.C."/>
            <person name="Goldman G.H."/>
            <person name="Houbraken J."/>
            <person name="Oakley B."/>
            <person name="Pocsi I."/>
            <person name="Scazzocchio C."/>
            <person name="Seiboth B."/>
            <person name="vanKuyk P.A."/>
            <person name="Wortman J."/>
            <person name="Dyer P.S."/>
            <person name="Grigoriev I.V."/>
        </authorList>
    </citation>
    <scope>NUCLEOTIDE SEQUENCE [LARGE SCALE GENOMIC DNA]</scope>
    <source>
        <strain evidence="8">CBS 593.65</strain>
    </source>
</reference>
<feature type="transmembrane region" description="Helical" evidence="6">
    <location>
        <begin position="161"/>
        <end position="186"/>
    </location>
</feature>
<feature type="transmembrane region" description="Helical" evidence="6">
    <location>
        <begin position="397"/>
        <end position="416"/>
    </location>
</feature>
<dbReference type="Pfam" id="PF13520">
    <property type="entry name" value="AA_permease_2"/>
    <property type="match status" value="1"/>
</dbReference>
<dbReference type="PANTHER" id="PTHR45649:SF14">
    <property type="entry name" value="GABA PERMEASE"/>
    <property type="match status" value="1"/>
</dbReference>
<evidence type="ECO:0000256" key="1">
    <source>
        <dbReference type="ARBA" id="ARBA00004141"/>
    </source>
</evidence>
<feature type="transmembrane region" description="Helical" evidence="6">
    <location>
        <begin position="369"/>
        <end position="390"/>
    </location>
</feature>
<evidence type="ECO:0000313" key="7">
    <source>
        <dbReference type="EMBL" id="OJJ62562.1"/>
    </source>
</evidence>
<dbReference type="GO" id="GO:0015101">
    <property type="term" value="F:organic cation transmembrane transporter activity"/>
    <property type="evidence" value="ECO:0007669"/>
    <property type="project" value="UniProtKB-ARBA"/>
</dbReference>
<dbReference type="PIRSF" id="PIRSF006060">
    <property type="entry name" value="AA_transporter"/>
    <property type="match status" value="1"/>
</dbReference>
<dbReference type="Gene3D" id="1.20.1740.10">
    <property type="entry name" value="Amino acid/polyamine transporter I"/>
    <property type="match status" value="1"/>
</dbReference>
<dbReference type="VEuPathDB" id="FungiDB:ASPSYDRAFT_143203"/>
<dbReference type="GeneID" id="63757394"/>
<proteinExistence type="predicted"/>
<feature type="transmembrane region" description="Helical" evidence="6">
    <location>
        <begin position="268"/>
        <end position="290"/>
    </location>
</feature>
<feature type="transmembrane region" description="Helical" evidence="6">
    <location>
        <begin position="62"/>
        <end position="81"/>
    </location>
</feature>
<keyword evidence="5 6" id="KW-0472">Membrane</keyword>
<keyword evidence="2" id="KW-0813">Transport</keyword>
<dbReference type="FunFam" id="1.20.1740.10:FF:000046">
    <property type="entry name" value="Amino-acid permease, putative"/>
    <property type="match status" value="1"/>
</dbReference>
<feature type="transmembrane region" description="Helical" evidence="6">
    <location>
        <begin position="469"/>
        <end position="488"/>
    </location>
</feature>
<keyword evidence="4 6" id="KW-1133">Transmembrane helix</keyword>
<organism evidence="7 8">
    <name type="scientific">Aspergillus sydowii CBS 593.65</name>
    <dbReference type="NCBI Taxonomy" id="1036612"/>
    <lineage>
        <taxon>Eukaryota</taxon>
        <taxon>Fungi</taxon>
        <taxon>Dikarya</taxon>
        <taxon>Ascomycota</taxon>
        <taxon>Pezizomycotina</taxon>
        <taxon>Eurotiomycetes</taxon>
        <taxon>Eurotiomycetidae</taxon>
        <taxon>Eurotiales</taxon>
        <taxon>Aspergillaceae</taxon>
        <taxon>Aspergillus</taxon>
        <taxon>Aspergillus subgen. Nidulantes</taxon>
    </lineage>
</organism>
<keyword evidence="3 6" id="KW-0812">Transmembrane</keyword>
<dbReference type="STRING" id="1036612.A0A1L9TT30"/>
<evidence type="ECO:0000313" key="8">
    <source>
        <dbReference type="Proteomes" id="UP000184356"/>
    </source>
</evidence>
<dbReference type="RefSeq" id="XP_040706368.1">
    <property type="nucleotide sequence ID" value="XM_040841321.1"/>
</dbReference>
<evidence type="ECO:0000256" key="3">
    <source>
        <dbReference type="ARBA" id="ARBA00022692"/>
    </source>
</evidence>
<name>A0A1L9TT30_9EURO</name>
<feature type="transmembrane region" description="Helical" evidence="6">
    <location>
        <begin position="124"/>
        <end position="149"/>
    </location>
</feature>
<protein>
    <recommendedName>
        <fullName evidence="9">Amino acid permease/ SLC12A domain-containing protein</fullName>
    </recommendedName>
</protein>
<keyword evidence="8" id="KW-1185">Reference proteome</keyword>
<evidence type="ECO:0000256" key="2">
    <source>
        <dbReference type="ARBA" id="ARBA00022448"/>
    </source>
</evidence>
<dbReference type="EMBL" id="KV878583">
    <property type="protein sequence ID" value="OJJ62562.1"/>
    <property type="molecule type" value="Genomic_DNA"/>
</dbReference>
<feature type="transmembrane region" description="Helical" evidence="6">
    <location>
        <begin position="436"/>
        <end position="457"/>
    </location>
</feature>
<evidence type="ECO:0000256" key="4">
    <source>
        <dbReference type="ARBA" id="ARBA00022989"/>
    </source>
</evidence>
<feature type="transmembrane region" description="Helical" evidence="6">
    <location>
        <begin position="231"/>
        <end position="248"/>
    </location>
</feature>
<evidence type="ECO:0000256" key="6">
    <source>
        <dbReference type="SAM" id="Phobius"/>
    </source>
</evidence>
<evidence type="ECO:0008006" key="9">
    <source>
        <dbReference type="Google" id="ProtNLM"/>
    </source>
</evidence>
<feature type="transmembrane region" description="Helical" evidence="6">
    <location>
        <begin position="30"/>
        <end position="50"/>
    </location>
</feature>
<feature type="transmembrane region" description="Helical" evidence="6">
    <location>
        <begin position="317"/>
        <end position="338"/>
    </location>
</feature>
<dbReference type="OrthoDB" id="4476201at2759"/>
<sequence length="523" mass="56142">MKEGTPLQGDDAQLAALGHRPELKRRFSTWAMLGLAFAVLNSWTALSASLSISISSGGSTSVIWGLVTAGFCNFCIASSLAEFLSAYPTAGGQYHWVAGNLLKDTVAWPKWVPILSWITGWVNVAGWAALTAVNSLLSSQLITGIISAMHPDYEAQRWHQFLIYIGLTLGAFVVNAFMNSILPVIYRGAFTWSIGGFVIVSITALACASPDYNSAYFVFCNFVNTTGWPDGIAWLLGLLQGGLGVTAFDAVAHMIEEVPNASIEGPKVMVYCVGIGTFTGSIFLIVLLFVAGDMDKVASSAAGPLLQILIDTTRNKAGAICLLMLPLVCLIFALLSVMTTSSRMMFAFARDGGLPASRFFARVHPTLKLPLNALILTVIVVIIFGCLFLASTSVSNAIISAAVVALDLSYAMPIVVNCLQGRKALPERPWKLPNAVGWVADMISLSYIALTTVLFVFPPSSTVTGSNMNYCVAAFAVILIISVFQWIVDGRKNYTGPRLDMTLDGLESMPTEPGQLNTHEHEK</sequence>
<dbReference type="GO" id="GO:0016020">
    <property type="term" value="C:membrane"/>
    <property type="evidence" value="ECO:0007669"/>
    <property type="project" value="UniProtKB-SubCell"/>
</dbReference>
<dbReference type="PANTHER" id="PTHR45649">
    <property type="entry name" value="AMINO-ACID PERMEASE BAT1"/>
    <property type="match status" value="1"/>
</dbReference>
<comment type="subcellular location">
    <subcellularLocation>
        <location evidence="1">Membrane</location>
        <topology evidence="1">Multi-pass membrane protein</topology>
    </subcellularLocation>
</comment>
<accession>A0A1L9TT30</accession>